<dbReference type="SUPFAM" id="SSF56059">
    <property type="entry name" value="Glutathione synthetase ATP-binding domain-like"/>
    <property type="match status" value="1"/>
</dbReference>
<dbReference type="RefSeq" id="WP_380595446.1">
    <property type="nucleotide sequence ID" value="NZ_JBHSDU010000002.1"/>
</dbReference>
<dbReference type="EMBL" id="JBHSDU010000002">
    <property type="protein sequence ID" value="MFC4308347.1"/>
    <property type="molecule type" value="Genomic_DNA"/>
</dbReference>
<evidence type="ECO:0000259" key="3">
    <source>
        <dbReference type="PROSITE" id="PS50975"/>
    </source>
</evidence>
<feature type="domain" description="ATP-grasp" evidence="3">
    <location>
        <begin position="43"/>
        <end position="298"/>
    </location>
</feature>
<dbReference type="PANTHER" id="PTHR21621:SF0">
    <property type="entry name" value="BETA-CITRYLGLUTAMATE SYNTHASE B-RELATED"/>
    <property type="match status" value="1"/>
</dbReference>
<evidence type="ECO:0000313" key="5">
    <source>
        <dbReference type="Proteomes" id="UP001595904"/>
    </source>
</evidence>
<keyword evidence="1" id="KW-0464">Manganese</keyword>
<keyword evidence="2" id="KW-0067">ATP-binding</keyword>
<protein>
    <submittedName>
        <fullName evidence="4">Alpha-L-glutamate ligase-like protein</fullName>
    </submittedName>
</protein>
<keyword evidence="2" id="KW-0547">Nucleotide-binding</keyword>
<dbReference type="InterPro" id="IPR011758">
    <property type="entry name" value="RimK-rel_E_lig"/>
</dbReference>
<dbReference type="NCBIfam" id="TIGR02291">
    <property type="entry name" value="rimK_rel_E_lig"/>
    <property type="match status" value="1"/>
</dbReference>
<dbReference type="Pfam" id="PF14397">
    <property type="entry name" value="ATPgrasp_ST"/>
    <property type="match status" value="1"/>
</dbReference>
<dbReference type="InterPro" id="IPR011761">
    <property type="entry name" value="ATP-grasp"/>
</dbReference>
<dbReference type="Proteomes" id="UP001595904">
    <property type="component" value="Unassembled WGS sequence"/>
</dbReference>
<evidence type="ECO:0000256" key="2">
    <source>
        <dbReference type="PROSITE-ProRule" id="PRU00409"/>
    </source>
</evidence>
<dbReference type="Gene3D" id="3.30.470.20">
    <property type="entry name" value="ATP-grasp fold, B domain"/>
    <property type="match status" value="1"/>
</dbReference>
<keyword evidence="5" id="KW-1185">Reference proteome</keyword>
<dbReference type="InterPro" id="IPR039523">
    <property type="entry name" value="RimK-rel_E_lig_ATP-grasp"/>
</dbReference>
<name>A0ABV8SLF8_9GAMM</name>
<accession>A0ABV8SLF8</accession>
<proteinExistence type="predicted"/>
<sequence>MFGRYRGLADEGVLGLNKRNGDYILRFNPRRLYPLVDDKLKTKRLALAAGIAVPQLYGVIETQHDIRRLPEIVKDHPEFALKPAHGSAGDGIVVISGRSSQRYRTISGTLLDDDFLSHHLSNAINGQFSLGGVQDVVIVEYMVRFSPLFERISYQGVPDIRVIVYRGFPIMSMVRLPTRQSHGKANLHQGAVGAGIDLATGVTLDGVVGTQVVTHHPDTTHAISGLKIPDWDVILDISARCYELTGMGYIGVDVVLDRDLGPLVLELNARPGLAIQIANRQGLLRRLKICDERANFSAPAPERIAFAQREFCHPVGPVLSTEAVASVA</sequence>
<evidence type="ECO:0000256" key="1">
    <source>
        <dbReference type="ARBA" id="ARBA00023211"/>
    </source>
</evidence>
<gene>
    <name evidence="4" type="ORF">ACFPN2_04575</name>
</gene>
<organism evidence="4 5">
    <name type="scientific">Steroidobacter flavus</name>
    <dbReference type="NCBI Taxonomy" id="1842136"/>
    <lineage>
        <taxon>Bacteria</taxon>
        <taxon>Pseudomonadati</taxon>
        <taxon>Pseudomonadota</taxon>
        <taxon>Gammaproteobacteria</taxon>
        <taxon>Steroidobacterales</taxon>
        <taxon>Steroidobacteraceae</taxon>
        <taxon>Steroidobacter</taxon>
    </lineage>
</organism>
<reference evidence="5" key="1">
    <citation type="journal article" date="2019" name="Int. J. Syst. Evol. Microbiol.">
        <title>The Global Catalogue of Microorganisms (GCM) 10K type strain sequencing project: providing services to taxonomists for standard genome sequencing and annotation.</title>
        <authorList>
            <consortium name="The Broad Institute Genomics Platform"/>
            <consortium name="The Broad Institute Genome Sequencing Center for Infectious Disease"/>
            <person name="Wu L."/>
            <person name="Ma J."/>
        </authorList>
    </citation>
    <scope>NUCLEOTIDE SEQUENCE [LARGE SCALE GENOMIC DNA]</scope>
    <source>
        <strain evidence="5">CGMCC 1.10759</strain>
    </source>
</reference>
<comment type="caution">
    <text evidence="4">The sequence shown here is derived from an EMBL/GenBank/DDBJ whole genome shotgun (WGS) entry which is preliminary data.</text>
</comment>
<evidence type="ECO:0000313" key="4">
    <source>
        <dbReference type="EMBL" id="MFC4308347.1"/>
    </source>
</evidence>
<dbReference type="PROSITE" id="PS50975">
    <property type="entry name" value="ATP_GRASP"/>
    <property type="match status" value="1"/>
</dbReference>
<dbReference type="PANTHER" id="PTHR21621">
    <property type="entry name" value="RIBOSOMAL PROTEIN S6 MODIFICATION PROTEIN"/>
    <property type="match status" value="1"/>
</dbReference>